<dbReference type="Proteomes" id="UP001253545">
    <property type="component" value="Unassembled WGS sequence"/>
</dbReference>
<keyword evidence="3" id="KW-0813">Transport</keyword>
<dbReference type="Pfam" id="PF21687">
    <property type="entry name" value="T2SSK_1st"/>
    <property type="match status" value="1"/>
</dbReference>
<dbReference type="SUPFAM" id="SSF54523">
    <property type="entry name" value="Pili subunits"/>
    <property type="match status" value="1"/>
</dbReference>
<comment type="similarity">
    <text evidence="2">Belongs to the GSP K family.</text>
</comment>
<keyword evidence="6" id="KW-0812">Transmembrane</keyword>
<keyword evidence="4" id="KW-1003">Cell membrane</keyword>
<keyword evidence="14" id="KW-1185">Reference proteome</keyword>
<dbReference type="InterPro" id="IPR038072">
    <property type="entry name" value="GspK_central_sf"/>
</dbReference>
<evidence type="ECO:0000256" key="8">
    <source>
        <dbReference type="ARBA" id="ARBA00022989"/>
    </source>
</evidence>
<evidence type="ECO:0000256" key="2">
    <source>
        <dbReference type="ARBA" id="ARBA00007246"/>
    </source>
</evidence>
<dbReference type="PANTHER" id="PTHR38831:SF1">
    <property type="entry name" value="TYPE II SECRETION SYSTEM PROTEIN K-RELATED"/>
    <property type="match status" value="1"/>
</dbReference>
<dbReference type="SUPFAM" id="SSF158544">
    <property type="entry name" value="GspK insert domain-like"/>
    <property type="match status" value="2"/>
</dbReference>
<keyword evidence="7" id="KW-0653">Protein transport</keyword>
<organism evidence="13 14">
    <name type="scientific">Glaciecola petra</name>
    <dbReference type="NCBI Taxonomy" id="3075602"/>
    <lineage>
        <taxon>Bacteria</taxon>
        <taxon>Pseudomonadati</taxon>
        <taxon>Pseudomonadota</taxon>
        <taxon>Gammaproteobacteria</taxon>
        <taxon>Alteromonadales</taxon>
        <taxon>Alteromonadaceae</taxon>
        <taxon>Glaciecola</taxon>
    </lineage>
</organism>
<protein>
    <submittedName>
        <fullName evidence="13">Type II secretion system minor pseudopilin GspK</fullName>
    </submittedName>
</protein>
<comment type="subcellular location">
    <subcellularLocation>
        <location evidence="1">Cell inner membrane</location>
    </subcellularLocation>
</comment>
<evidence type="ECO:0000256" key="9">
    <source>
        <dbReference type="ARBA" id="ARBA00023136"/>
    </source>
</evidence>
<dbReference type="PIRSF" id="PIRSF002786">
    <property type="entry name" value="XcpX"/>
    <property type="match status" value="1"/>
</dbReference>
<accession>A0ABU2ZRD7</accession>
<evidence type="ECO:0000256" key="10">
    <source>
        <dbReference type="SAM" id="MobiDB-lite"/>
    </source>
</evidence>
<gene>
    <name evidence="13" type="primary">gspK</name>
    <name evidence="13" type="ORF">RM552_10115</name>
</gene>
<evidence type="ECO:0000256" key="3">
    <source>
        <dbReference type="ARBA" id="ARBA00022448"/>
    </source>
</evidence>
<evidence type="ECO:0000256" key="7">
    <source>
        <dbReference type="ARBA" id="ARBA00022927"/>
    </source>
</evidence>
<name>A0ABU2ZRD7_9ALTE</name>
<evidence type="ECO:0000256" key="4">
    <source>
        <dbReference type="ARBA" id="ARBA00022475"/>
    </source>
</evidence>
<dbReference type="NCBIfam" id="NF037980">
    <property type="entry name" value="T2SS_GspK"/>
    <property type="match status" value="1"/>
</dbReference>
<evidence type="ECO:0000256" key="1">
    <source>
        <dbReference type="ARBA" id="ARBA00004533"/>
    </source>
</evidence>
<keyword evidence="9" id="KW-0472">Membrane</keyword>
<feature type="compositionally biased region" description="Gly residues" evidence="10">
    <location>
        <begin position="146"/>
        <end position="167"/>
    </location>
</feature>
<evidence type="ECO:0000256" key="6">
    <source>
        <dbReference type="ARBA" id="ARBA00022692"/>
    </source>
</evidence>
<dbReference type="RefSeq" id="WP_311368713.1">
    <property type="nucleotide sequence ID" value="NZ_JAVRHX010000002.1"/>
</dbReference>
<dbReference type="Pfam" id="PF03934">
    <property type="entry name" value="T2SSK"/>
    <property type="match status" value="1"/>
</dbReference>
<evidence type="ECO:0000256" key="5">
    <source>
        <dbReference type="ARBA" id="ARBA00022519"/>
    </source>
</evidence>
<sequence>MILKHTFKSSIEQQRGVALIVVLLIMALVTVLAVEMSARQQINIARAVNIKTNNQAYWYALGAEEFAKSSLATLKSLTGDNINLSQPWAQEFEYPIEGGFIEAKLSDLQACFNLNAIGSEYTPNASGGGSGGNGGTGNNGATANNGGTGNSGGGNGNPSGGSSGTGTKGEAAQKAFETLLNKFTEDTYLAEVIKDSLIDWIDEDDRAAQLGAEDADYESLVTPYLPANNAMSHISELRLVNGVDQGAQAGWLNDLQKVVCVIPETNIKINVNTITEESAIVLDALLGETADIANGIISTRPEEGFTEIAEFFELNEVQSIQLSAEQRDWFDITTQYFKLNTKAKFQDSQFKMSTVFRVNEDGITIISREFGGAF</sequence>
<evidence type="ECO:0000313" key="13">
    <source>
        <dbReference type="EMBL" id="MDT0595199.1"/>
    </source>
</evidence>
<dbReference type="InterPro" id="IPR049179">
    <property type="entry name" value="T2SSK_SAM-like_2nd"/>
</dbReference>
<keyword evidence="5" id="KW-0997">Cell inner membrane</keyword>
<dbReference type="EMBL" id="JAVRHX010000002">
    <property type="protein sequence ID" value="MDT0595199.1"/>
    <property type="molecule type" value="Genomic_DNA"/>
</dbReference>
<evidence type="ECO:0000313" key="14">
    <source>
        <dbReference type="Proteomes" id="UP001253545"/>
    </source>
</evidence>
<proteinExistence type="inferred from homology"/>
<evidence type="ECO:0000259" key="12">
    <source>
        <dbReference type="Pfam" id="PF21687"/>
    </source>
</evidence>
<dbReference type="InterPro" id="IPR045584">
    <property type="entry name" value="Pilin-like"/>
</dbReference>
<comment type="caution">
    <text evidence="13">The sequence shown here is derived from an EMBL/GenBank/DDBJ whole genome shotgun (WGS) entry which is preliminary data.</text>
</comment>
<feature type="compositionally biased region" description="Gly residues" evidence="10">
    <location>
        <begin position="126"/>
        <end position="138"/>
    </location>
</feature>
<dbReference type="PANTHER" id="PTHR38831">
    <property type="entry name" value="TYPE II SECRETION SYSTEM PROTEIN K"/>
    <property type="match status" value="1"/>
</dbReference>
<feature type="domain" description="T2SS protein K first SAM-like" evidence="12">
    <location>
        <begin position="110"/>
        <end position="264"/>
    </location>
</feature>
<keyword evidence="8" id="KW-1133">Transmembrane helix</keyword>
<dbReference type="Gene3D" id="1.10.40.60">
    <property type="entry name" value="EpsJ-like"/>
    <property type="match status" value="2"/>
</dbReference>
<feature type="domain" description="T2SS protein K second SAM-like" evidence="11">
    <location>
        <begin position="269"/>
        <end position="332"/>
    </location>
</feature>
<dbReference type="InterPro" id="IPR049031">
    <property type="entry name" value="T2SSK_SAM-like_1st"/>
</dbReference>
<evidence type="ECO:0000259" key="11">
    <source>
        <dbReference type="Pfam" id="PF03934"/>
    </source>
</evidence>
<feature type="region of interest" description="Disordered" evidence="10">
    <location>
        <begin position="126"/>
        <end position="169"/>
    </location>
</feature>
<dbReference type="InterPro" id="IPR005628">
    <property type="entry name" value="GspK"/>
</dbReference>
<reference evidence="13 14" key="1">
    <citation type="submission" date="2023-09" db="EMBL/GenBank/DDBJ databases">
        <authorList>
            <person name="Rey-Velasco X."/>
        </authorList>
    </citation>
    <scope>NUCLEOTIDE SEQUENCE [LARGE SCALE GENOMIC DNA]</scope>
    <source>
        <strain evidence="13 14">P117</strain>
    </source>
</reference>